<feature type="domain" description="STAS" evidence="3">
    <location>
        <begin position="10"/>
        <end position="116"/>
    </location>
</feature>
<dbReference type="RefSeq" id="WP_096494070.1">
    <property type="nucleotide sequence ID" value="NZ_CP023445.1"/>
</dbReference>
<organism evidence="4 5">
    <name type="scientific">Actinosynnema pretiosum</name>
    <dbReference type="NCBI Taxonomy" id="42197"/>
    <lineage>
        <taxon>Bacteria</taxon>
        <taxon>Bacillati</taxon>
        <taxon>Actinomycetota</taxon>
        <taxon>Actinomycetes</taxon>
        <taxon>Pseudonocardiales</taxon>
        <taxon>Pseudonocardiaceae</taxon>
        <taxon>Actinosynnema</taxon>
    </lineage>
</organism>
<evidence type="ECO:0000256" key="2">
    <source>
        <dbReference type="RuleBase" id="RU003749"/>
    </source>
</evidence>
<dbReference type="Proteomes" id="UP000218505">
    <property type="component" value="Chromosome"/>
</dbReference>
<proteinExistence type="inferred from homology"/>
<dbReference type="GO" id="GO:0043856">
    <property type="term" value="F:anti-sigma factor antagonist activity"/>
    <property type="evidence" value="ECO:0007669"/>
    <property type="project" value="InterPro"/>
</dbReference>
<dbReference type="AlphaFoldDB" id="A0A290Z6T6"/>
<gene>
    <name evidence="4" type="ORF">CNX65_16505</name>
</gene>
<sequence>MSELDAAAVVTVASDVVRGVPVLRVAGEIDANVADEVRRALLPWLDGLRGPGVLDLTGVRFMASTGLSLLVEAARRGRARLVLATAQRGVLRPLQLTGMSALLPTHPTVDLAVDAQRGADLTRMPSTA</sequence>
<dbReference type="InterPro" id="IPR003658">
    <property type="entry name" value="Anti-sigma_ant"/>
</dbReference>
<dbReference type="EMBL" id="CP023445">
    <property type="protein sequence ID" value="ATE54682.1"/>
    <property type="molecule type" value="Genomic_DNA"/>
</dbReference>
<dbReference type="CDD" id="cd07043">
    <property type="entry name" value="STAS_anti-anti-sigma_factors"/>
    <property type="match status" value="1"/>
</dbReference>
<dbReference type="PANTHER" id="PTHR33495:SF2">
    <property type="entry name" value="ANTI-SIGMA FACTOR ANTAGONIST TM_1081-RELATED"/>
    <property type="match status" value="1"/>
</dbReference>
<evidence type="ECO:0000259" key="3">
    <source>
        <dbReference type="PROSITE" id="PS50801"/>
    </source>
</evidence>
<evidence type="ECO:0000313" key="4">
    <source>
        <dbReference type="EMBL" id="ATE54682.1"/>
    </source>
</evidence>
<keyword evidence="5" id="KW-1185">Reference proteome</keyword>
<dbReference type="PROSITE" id="PS50801">
    <property type="entry name" value="STAS"/>
    <property type="match status" value="1"/>
</dbReference>
<dbReference type="KEGG" id="apre:CNX65_16505"/>
<name>A0A290Z6T6_9PSEU</name>
<reference evidence="4" key="1">
    <citation type="submission" date="2017-09" db="EMBL/GenBank/DDBJ databases">
        <title>Complete Genome Sequence of ansamitocin-producing Bacterium Actinosynnema pretiosum X47.</title>
        <authorList>
            <person name="Cao G."/>
            <person name="Zong G."/>
            <person name="Zhong C."/>
            <person name="Fu J."/>
        </authorList>
    </citation>
    <scope>NUCLEOTIDE SEQUENCE [LARGE SCALE GENOMIC DNA]</scope>
    <source>
        <strain evidence="4">X47</strain>
    </source>
</reference>
<evidence type="ECO:0000313" key="5">
    <source>
        <dbReference type="Proteomes" id="UP000218505"/>
    </source>
</evidence>
<dbReference type="Pfam" id="PF01740">
    <property type="entry name" value="STAS"/>
    <property type="match status" value="1"/>
</dbReference>
<dbReference type="InterPro" id="IPR002645">
    <property type="entry name" value="STAS_dom"/>
</dbReference>
<evidence type="ECO:0000256" key="1">
    <source>
        <dbReference type="ARBA" id="ARBA00009013"/>
    </source>
</evidence>
<protein>
    <recommendedName>
        <fullName evidence="2">Anti-sigma factor antagonist</fullName>
    </recommendedName>
</protein>
<dbReference type="InterPro" id="IPR036513">
    <property type="entry name" value="STAS_dom_sf"/>
</dbReference>
<accession>A0A290Z6T6</accession>
<dbReference type="Gene3D" id="3.30.750.24">
    <property type="entry name" value="STAS domain"/>
    <property type="match status" value="1"/>
</dbReference>
<dbReference type="SUPFAM" id="SSF52091">
    <property type="entry name" value="SpoIIaa-like"/>
    <property type="match status" value="1"/>
</dbReference>
<dbReference type="NCBIfam" id="TIGR00377">
    <property type="entry name" value="ant_ant_sig"/>
    <property type="match status" value="1"/>
</dbReference>
<dbReference type="PANTHER" id="PTHR33495">
    <property type="entry name" value="ANTI-SIGMA FACTOR ANTAGONIST TM_1081-RELATED-RELATED"/>
    <property type="match status" value="1"/>
</dbReference>
<comment type="similarity">
    <text evidence="1 2">Belongs to the anti-sigma-factor antagonist family.</text>
</comment>